<dbReference type="SUPFAM" id="SSF74853">
    <property type="entry name" value="Lamin A/C globular tail domain"/>
    <property type="match status" value="3"/>
</dbReference>
<dbReference type="EMBL" id="CP001322">
    <property type="protein sequence ID" value="ACL05708.1"/>
    <property type="molecule type" value="Genomic_DNA"/>
</dbReference>
<reference evidence="3 4" key="1">
    <citation type="journal article" date="2012" name="Environ. Microbiol.">
        <title>The genome sequence of Desulfatibacillum alkenivorans AK-01: a blueprint for anaerobic alkane oxidation.</title>
        <authorList>
            <person name="Callaghan A.V."/>
            <person name="Morris B.E."/>
            <person name="Pereira I.A."/>
            <person name="McInerney M.J."/>
            <person name="Austin R.N."/>
            <person name="Groves J.T."/>
            <person name="Kukor J.J."/>
            <person name="Suflita J.M."/>
            <person name="Young L.Y."/>
            <person name="Zylstra G.J."/>
            <person name="Wawrik B."/>
        </authorList>
    </citation>
    <scope>NUCLEOTIDE SEQUENCE [LARGE SCALE GENOMIC DNA]</scope>
    <source>
        <strain evidence="3 4">AK-01</strain>
    </source>
</reference>
<dbReference type="PANTHER" id="PTHR40050:SF1">
    <property type="entry name" value="INNER SPORE COAT PROTEIN H"/>
    <property type="match status" value="1"/>
</dbReference>
<sequence>MKSIRIPMLLFVFFLTMTVPPLIAGSYELGDAVRILQFLSGAEHGDGLENIDPDGSGKTGVEDVVFVLQEVTGLRNGGNDGDSSSGALVINEVVAKDASGGNDWIELYVTEGTVSLGDYSLVDDDPDHEIQALPDISLSQGEFYTIEAIDDDDECPEGCSCVPFKLGSDDSVTLYRDGEAVGTLDWAEGEAGEGFSYGLLPDGTGTAQTLTPTKGCANATSDDSGAVAAVDTVEDSFPALVVNEAAAKAADGGDDWIEFYASGSEAVNLSDYSVVDDSDGRELAALPDVTLSPGEFYVIAAADDAPEDGSDYVPFKLGSNDCVSLFKGDDLIDQLEWDDGDALIGYSYGRYADGSEKVQTLSPTPGYENEMTERGPLVINEIMAKDPDGGFDWFELFNAGDADLNLGQYLVVDDGDGQEPQVLPSLVLTPGAFLVVYAAGEETDEAPYWVDFKLGKSDSLSLILNDEVVDYMEWEESDAPEGYAYGLYPDGSWERRPLEATPAAENEEVDFFLEAEVENIYIEISEEGWSSILADPTAEEYTTATITYRNVTLEDVAFRTKGNSSLQAVAGTDSIRYSFKVDMNYYVDGQKLLGMKKINLNNNYKDPSYMRERLGYDMMRSLDIPAPRLAYVNLYINGSLHGLYTLVEQVDSEFLENNFNNPEGDLYKPDGTGSDLLWIDSDFTSYSGLDLKTNEDSSDNMAFINMVDELNNGSGLESVISVDGVLRYLAVSTALSNLDSYQGTLAHNYYIYEQDGVFSIIPWDLNESFGTFAMDCQRNEALISLYIDEPTSGDLADRPLIAKILENETYKAAYHGYLESLMSGAMNPATVAANIEETRTLISAHVANDPNRFYTFEEFEASLGYTDTGEIFGLQGFVDDRTENILGQLAGTEPSEGDGTGGCGGGMGPPPPM</sequence>
<evidence type="ECO:0000313" key="3">
    <source>
        <dbReference type="EMBL" id="ACL05708.1"/>
    </source>
</evidence>
<feature type="domain" description="LTD" evidence="2">
    <location>
        <begin position="223"/>
        <end position="365"/>
    </location>
</feature>
<name>B8FLX5_DESAL</name>
<organism evidence="3 4">
    <name type="scientific">Desulfatibacillum aliphaticivorans</name>
    <dbReference type="NCBI Taxonomy" id="218208"/>
    <lineage>
        <taxon>Bacteria</taxon>
        <taxon>Pseudomonadati</taxon>
        <taxon>Thermodesulfobacteriota</taxon>
        <taxon>Desulfobacteria</taxon>
        <taxon>Desulfobacterales</taxon>
        <taxon>Desulfatibacillaceae</taxon>
        <taxon>Desulfatibacillum</taxon>
    </lineage>
</organism>
<accession>B8FLX5</accession>
<dbReference type="InterPro" id="IPR014867">
    <property type="entry name" value="Spore_coat_CotH_CotH2/3/7"/>
</dbReference>
<evidence type="ECO:0000259" key="2">
    <source>
        <dbReference type="PROSITE" id="PS51841"/>
    </source>
</evidence>
<proteinExistence type="predicted"/>
<dbReference type="KEGG" id="dal:Dalk_4022"/>
<dbReference type="Pfam" id="PF00932">
    <property type="entry name" value="LTD"/>
    <property type="match status" value="2"/>
</dbReference>
<keyword evidence="3" id="KW-0167">Capsid protein</keyword>
<evidence type="ECO:0000313" key="4">
    <source>
        <dbReference type="Proteomes" id="UP000000739"/>
    </source>
</evidence>
<feature type="compositionally biased region" description="Gly residues" evidence="1">
    <location>
        <begin position="898"/>
        <end position="907"/>
    </location>
</feature>
<dbReference type="PANTHER" id="PTHR40050">
    <property type="entry name" value="INNER SPORE COAT PROTEIN H"/>
    <property type="match status" value="1"/>
</dbReference>
<feature type="domain" description="LTD" evidence="2">
    <location>
        <begin position="373"/>
        <end position="523"/>
    </location>
</feature>
<evidence type="ECO:0000256" key="1">
    <source>
        <dbReference type="SAM" id="MobiDB-lite"/>
    </source>
</evidence>
<dbReference type="InterPro" id="IPR036415">
    <property type="entry name" value="Lamin_tail_dom_sf"/>
</dbReference>
<dbReference type="PROSITE" id="PS51841">
    <property type="entry name" value="LTD"/>
    <property type="match status" value="3"/>
</dbReference>
<feature type="region of interest" description="Disordered" evidence="1">
    <location>
        <begin position="889"/>
        <end position="913"/>
    </location>
</feature>
<dbReference type="AlphaFoldDB" id="B8FLX5"/>
<dbReference type="Proteomes" id="UP000000739">
    <property type="component" value="Chromosome"/>
</dbReference>
<feature type="domain" description="LTD" evidence="2">
    <location>
        <begin position="76"/>
        <end position="188"/>
    </location>
</feature>
<keyword evidence="4" id="KW-1185">Reference proteome</keyword>
<protein>
    <submittedName>
        <fullName evidence="3">Spore coat protein CotH</fullName>
    </submittedName>
</protein>
<dbReference type="eggNOG" id="COG5337">
    <property type="taxonomic scope" value="Bacteria"/>
</dbReference>
<gene>
    <name evidence="3" type="ordered locus">Dalk_4022</name>
</gene>
<dbReference type="InterPro" id="IPR001322">
    <property type="entry name" value="Lamin_tail_dom"/>
</dbReference>
<dbReference type="Gene3D" id="2.60.40.1260">
    <property type="entry name" value="Lamin Tail domain"/>
    <property type="match status" value="1"/>
</dbReference>
<keyword evidence="3" id="KW-0946">Virion</keyword>
<dbReference type="Pfam" id="PF08757">
    <property type="entry name" value="CotH"/>
    <property type="match status" value="1"/>
</dbReference>
<dbReference type="HOGENOM" id="CLU_318510_0_0_7"/>